<evidence type="ECO:0000313" key="1">
    <source>
        <dbReference type="EMBL" id="RBW70808.1"/>
    </source>
</evidence>
<dbReference type="AlphaFoldDB" id="A0A366XZ18"/>
<dbReference type="Gene3D" id="3.30.470.20">
    <property type="entry name" value="ATP-grasp fold, B domain"/>
    <property type="match status" value="1"/>
</dbReference>
<organism evidence="1 2">
    <name type="scientific">Bacillus taeanensis</name>
    <dbReference type="NCBI Taxonomy" id="273032"/>
    <lineage>
        <taxon>Bacteria</taxon>
        <taxon>Bacillati</taxon>
        <taxon>Bacillota</taxon>
        <taxon>Bacilli</taxon>
        <taxon>Bacillales</taxon>
        <taxon>Bacillaceae</taxon>
        <taxon>Bacillus</taxon>
    </lineage>
</organism>
<reference evidence="1 2" key="1">
    <citation type="submission" date="2018-07" db="EMBL/GenBank/DDBJ databases">
        <title>Lottiidibacillus patelloidae gen. nov., sp. nov., isolated from the intestinal tract of a marine limpet and the reclassification of B. taeanensis BH030017T, B. algicola KMM 3737T and B. hwajinpoensis SW-72T as genus Lottiidibacillus.</title>
        <authorList>
            <person name="Liu R."/>
            <person name="Huang Z."/>
        </authorList>
    </citation>
    <scope>NUCLEOTIDE SEQUENCE [LARGE SCALE GENOMIC DNA]</scope>
    <source>
        <strain evidence="1 2">BH030017</strain>
    </source>
</reference>
<dbReference type="Proteomes" id="UP000253314">
    <property type="component" value="Unassembled WGS sequence"/>
</dbReference>
<dbReference type="InterPro" id="IPR026838">
    <property type="entry name" value="YheC/D"/>
</dbReference>
<dbReference type="GO" id="GO:0005524">
    <property type="term" value="F:ATP binding"/>
    <property type="evidence" value="ECO:0007669"/>
    <property type="project" value="InterPro"/>
</dbReference>
<accession>A0A366XZ18</accession>
<dbReference type="InterPro" id="IPR013815">
    <property type="entry name" value="ATP_grasp_subdomain_1"/>
</dbReference>
<sequence>MIKIKYIYDQSREQSGTLVSTENAMLRKPKVYLSTKFIKTYALETNTLTIKIGNWSKEFIIKTNRHIPAHIVGLAKNDMPFQLPDDFSYEIRVEENTLHIGPIIAFMAQNRLQDLTVKKLEQYRSYFKNYTSIRGLIFVCAIDSVNINNETMIGYYYNPSAKTPKNRWKKEIFPYPDSLYKKIKTPLNIQQSLKSALGNRIFNTNYFNKLDFWNVCSLNNKTKNLLPHTKVFRSIEDLEEMVYKYDKVYVKPIEGMQGNGILFVKRKDNGILVINKEKKERFFTSKKTAALYFNKILTRKSGYLVQQAIVTLYKEHQVDFRLYFQKDQTKQWICQGAVGRFAQQKSIVTNFKHLDKLYKGTQALQLLFNVEEAAANKMMNKAIQACREICETIDNELGQFGDFAIDIIIDEHQKPWILEVNSGVYGCKSLRVLKDYKTLSKIRTTPFQFAKTLAGFQ</sequence>
<dbReference type="OrthoDB" id="7869153at2"/>
<dbReference type="Pfam" id="PF14398">
    <property type="entry name" value="ATPgrasp_YheCD"/>
    <property type="match status" value="1"/>
</dbReference>
<protein>
    <recommendedName>
        <fullName evidence="3">ATP-grasp domain-containing protein</fullName>
    </recommendedName>
</protein>
<dbReference type="SUPFAM" id="SSF56059">
    <property type="entry name" value="Glutathione synthetase ATP-binding domain-like"/>
    <property type="match status" value="1"/>
</dbReference>
<dbReference type="RefSeq" id="WP_113804801.1">
    <property type="nucleotide sequence ID" value="NZ_QOCW01000003.1"/>
</dbReference>
<dbReference type="EMBL" id="QOCW01000003">
    <property type="protein sequence ID" value="RBW70808.1"/>
    <property type="molecule type" value="Genomic_DNA"/>
</dbReference>
<gene>
    <name evidence="1" type="ORF">DS031_04865</name>
</gene>
<dbReference type="Gene3D" id="3.30.1490.20">
    <property type="entry name" value="ATP-grasp fold, A domain"/>
    <property type="match status" value="1"/>
</dbReference>
<keyword evidence="2" id="KW-1185">Reference proteome</keyword>
<comment type="caution">
    <text evidence="1">The sequence shown here is derived from an EMBL/GenBank/DDBJ whole genome shotgun (WGS) entry which is preliminary data.</text>
</comment>
<evidence type="ECO:0000313" key="2">
    <source>
        <dbReference type="Proteomes" id="UP000253314"/>
    </source>
</evidence>
<proteinExistence type="predicted"/>
<name>A0A366XZ18_9BACI</name>
<evidence type="ECO:0008006" key="3">
    <source>
        <dbReference type="Google" id="ProtNLM"/>
    </source>
</evidence>